<evidence type="ECO:0000313" key="1">
    <source>
        <dbReference type="EMBL" id="TNN29630.1"/>
    </source>
</evidence>
<gene>
    <name evidence="1" type="ORF">EYF80_060221</name>
</gene>
<dbReference type="EMBL" id="SRLO01005419">
    <property type="protein sequence ID" value="TNN29630.1"/>
    <property type="molecule type" value="Genomic_DNA"/>
</dbReference>
<name>A0A4Z2EM38_9TELE</name>
<reference evidence="1 2" key="1">
    <citation type="submission" date="2019-03" db="EMBL/GenBank/DDBJ databases">
        <title>First draft genome of Liparis tanakae, snailfish: a comprehensive survey of snailfish specific genes.</title>
        <authorList>
            <person name="Kim W."/>
            <person name="Song I."/>
            <person name="Jeong J.-H."/>
            <person name="Kim D."/>
            <person name="Kim S."/>
            <person name="Ryu S."/>
            <person name="Song J.Y."/>
            <person name="Lee S.K."/>
        </authorList>
    </citation>
    <scope>NUCLEOTIDE SEQUENCE [LARGE SCALE GENOMIC DNA]</scope>
    <source>
        <tissue evidence="1">Muscle</tissue>
    </source>
</reference>
<accession>A0A4Z2EM38</accession>
<dbReference type="AlphaFoldDB" id="A0A4Z2EM38"/>
<keyword evidence="2" id="KW-1185">Reference proteome</keyword>
<proteinExistence type="predicted"/>
<organism evidence="1 2">
    <name type="scientific">Liparis tanakae</name>
    <name type="common">Tanaka's snailfish</name>
    <dbReference type="NCBI Taxonomy" id="230148"/>
    <lineage>
        <taxon>Eukaryota</taxon>
        <taxon>Metazoa</taxon>
        <taxon>Chordata</taxon>
        <taxon>Craniata</taxon>
        <taxon>Vertebrata</taxon>
        <taxon>Euteleostomi</taxon>
        <taxon>Actinopterygii</taxon>
        <taxon>Neopterygii</taxon>
        <taxon>Teleostei</taxon>
        <taxon>Neoteleostei</taxon>
        <taxon>Acanthomorphata</taxon>
        <taxon>Eupercaria</taxon>
        <taxon>Perciformes</taxon>
        <taxon>Cottioidei</taxon>
        <taxon>Cottales</taxon>
        <taxon>Liparidae</taxon>
        <taxon>Liparis</taxon>
    </lineage>
</organism>
<protein>
    <submittedName>
        <fullName evidence="1">Uncharacterized protein</fullName>
    </submittedName>
</protein>
<dbReference type="Proteomes" id="UP000314294">
    <property type="component" value="Unassembled WGS sequence"/>
</dbReference>
<evidence type="ECO:0000313" key="2">
    <source>
        <dbReference type="Proteomes" id="UP000314294"/>
    </source>
</evidence>
<comment type="caution">
    <text evidence="1">The sequence shown here is derived from an EMBL/GenBank/DDBJ whole genome shotgun (WGS) entry which is preliminary data.</text>
</comment>
<sequence length="87" mass="9409">MQVSPCSAPRAPDGGVTARGYWMPEHSSAALPSSMECTKHCIFTAATAKLTVCDEEEPESRALQVQYLRETGPGMVVGSYCGMRVQR</sequence>